<dbReference type="PRINTS" id="PR00337">
    <property type="entry name" value="LEUILEVALBP"/>
</dbReference>
<comment type="similarity">
    <text evidence="1">Belongs to the leucine-binding protein family.</text>
</comment>
<dbReference type="InterPro" id="IPR028082">
    <property type="entry name" value="Peripla_BP_I"/>
</dbReference>
<gene>
    <name evidence="7" type="ORF">AVDCRST_MAG18-1018</name>
</gene>
<evidence type="ECO:0000313" key="7">
    <source>
        <dbReference type="EMBL" id="CAA9560247.1"/>
    </source>
</evidence>
<dbReference type="Pfam" id="PF13458">
    <property type="entry name" value="Peripla_BP_6"/>
    <property type="match status" value="1"/>
</dbReference>
<evidence type="ECO:0000259" key="6">
    <source>
        <dbReference type="Pfam" id="PF13458"/>
    </source>
</evidence>
<dbReference type="GO" id="GO:0006865">
    <property type="term" value="P:amino acid transport"/>
    <property type="evidence" value="ECO:0007669"/>
    <property type="project" value="UniProtKB-KW"/>
</dbReference>
<evidence type="ECO:0000256" key="5">
    <source>
        <dbReference type="SAM" id="SignalP"/>
    </source>
</evidence>
<evidence type="ECO:0000256" key="4">
    <source>
        <dbReference type="ARBA" id="ARBA00022970"/>
    </source>
</evidence>
<evidence type="ECO:0000256" key="2">
    <source>
        <dbReference type="ARBA" id="ARBA00022448"/>
    </source>
</evidence>
<dbReference type="Gene3D" id="3.40.50.2300">
    <property type="match status" value="2"/>
</dbReference>
<keyword evidence="2" id="KW-0813">Transport</keyword>
<keyword evidence="4" id="KW-0029">Amino-acid transport</keyword>
<dbReference type="EMBL" id="CADCWN010000071">
    <property type="protein sequence ID" value="CAA9560247.1"/>
    <property type="molecule type" value="Genomic_DNA"/>
</dbReference>
<dbReference type="InterPro" id="IPR000709">
    <property type="entry name" value="Leu_Ile_Val-bd"/>
</dbReference>
<reference evidence="7" key="1">
    <citation type="submission" date="2020-02" db="EMBL/GenBank/DDBJ databases">
        <authorList>
            <person name="Meier V. D."/>
        </authorList>
    </citation>
    <scope>NUCLEOTIDE SEQUENCE</scope>
    <source>
        <strain evidence="7">AVDCRST_MAG18</strain>
    </source>
</reference>
<accession>A0A6J4UUE5</accession>
<dbReference type="SUPFAM" id="SSF53822">
    <property type="entry name" value="Periplasmic binding protein-like I"/>
    <property type="match status" value="1"/>
</dbReference>
<feature type="chain" id="PRO_5026978577" description="Leucine-binding protein domain-containing protein" evidence="5">
    <location>
        <begin position="28"/>
        <end position="430"/>
    </location>
</feature>
<evidence type="ECO:0000256" key="1">
    <source>
        <dbReference type="ARBA" id="ARBA00010062"/>
    </source>
</evidence>
<evidence type="ECO:0000256" key="3">
    <source>
        <dbReference type="ARBA" id="ARBA00022729"/>
    </source>
</evidence>
<dbReference type="CDD" id="cd06348">
    <property type="entry name" value="PBP1_ABC_HAAT-like"/>
    <property type="match status" value="1"/>
</dbReference>
<organism evidence="7">
    <name type="scientific">uncultured Thermomicrobiales bacterium</name>
    <dbReference type="NCBI Taxonomy" id="1645740"/>
    <lineage>
        <taxon>Bacteria</taxon>
        <taxon>Pseudomonadati</taxon>
        <taxon>Thermomicrobiota</taxon>
        <taxon>Thermomicrobia</taxon>
        <taxon>Thermomicrobiales</taxon>
        <taxon>environmental samples</taxon>
    </lineage>
</organism>
<feature type="signal peptide" evidence="5">
    <location>
        <begin position="1"/>
        <end position="27"/>
    </location>
</feature>
<dbReference type="InterPro" id="IPR028081">
    <property type="entry name" value="Leu-bd"/>
</dbReference>
<dbReference type="PROSITE" id="PS51257">
    <property type="entry name" value="PROKAR_LIPOPROTEIN"/>
    <property type="match status" value="1"/>
</dbReference>
<dbReference type="InterPro" id="IPR051010">
    <property type="entry name" value="BCAA_transport"/>
</dbReference>
<proteinExistence type="inferred from homology"/>
<dbReference type="PANTHER" id="PTHR30483:SF6">
    <property type="entry name" value="PERIPLASMIC BINDING PROTEIN OF ABC TRANSPORTER FOR NATURAL AMINO ACIDS"/>
    <property type="match status" value="1"/>
</dbReference>
<keyword evidence="3 5" id="KW-0732">Signal</keyword>
<name>A0A6J4UUE5_9BACT</name>
<protein>
    <recommendedName>
        <fullName evidence="6">Leucine-binding protein domain-containing protein</fullName>
    </recommendedName>
</protein>
<dbReference type="PANTHER" id="PTHR30483">
    <property type="entry name" value="LEUCINE-SPECIFIC-BINDING PROTEIN"/>
    <property type="match status" value="1"/>
</dbReference>
<dbReference type="AlphaFoldDB" id="A0A6J4UUE5"/>
<sequence>MARHIRWTSLGVLALILTGLMLTACGAASTPTTAPPPAATGAATGAATRAATTAVSGGAATTTAPRATTAAVGSAVAGGPTKDVKVGVVLSLTGDSQIYGSPQRQAVQLAVDEINAAGAIPGIKLVPAFEDDAGTKDRGITAFEKLIKTDNVTAIIGPTLSNTAVAAFPVAQQAGVPSLGVSTTANGIVEIGDYIFRDSLAEAQVIPTTIKTAKEKLGLKKVAIIYGIDNAFTKAGYDVFKKACDDNGIQIASTQTYTATDTDYSAQLTAIKGTNPDAIIVSALAEGANIAKQARELGIDAKVTIIGGNGLNSPAYIRNSGPAGEGTIVGAAWNSTNDNAANQKFIAAYKAKYNADPDQFAAQAYTGVYILAEAMKNAGPNVDRKTLRDALAGIKGLATPLGTFSFQADRNADHPPVVQVVKGGKFEVLK</sequence>
<feature type="domain" description="Leucine-binding protein" evidence="6">
    <location>
        <begin position="84"/>
        <end position="424"/>
    </location>
</feature>